<proteinExistence type="predicted"/>
<name>A0A9N9KIW6_9GLOM</name>
<evidence type="ECO:0000313" key="1">
    <source>
        <dbReference type="EMBL" id="CAG8839135.1"/>
    </source>
</evidence>
<evidence type="ECO:0000313" key="2">
    <source>
        <dbReference type="Proteomes" id="UP000789759"/>
    </source>
</evidence>
<feature type="non-terminal residue" evidence="1">
    <location>
        <position position="1"/>
    </location>
</feature>
<keyword evidence="2" id="KW-1185">Reference proteome</keyword>
<gene>
    <name evidence="1" type="ORF">CPELLU_LOCUS21813</name>
</gene>
<feature type="non-terminal residue" evidence="1">
    <location>
        <position position="140"/>
    </location>
</feature>
<dbReference type="OrthoDB" id="6359816at2759"/>
<dbReference type="Proteomes" id="UP000789759">
    <property type="component" value="Unassembled WGS sequence"/>
</dbReference>
<accession>A0A9N9KIW6</accession>
<dbReference type="AlphaFoldDB" id="A0A9N9KIW6"/>
<reference evidence="1" key="1">
    <citation type="submission" date="2021-06" db="EMBL/GenBank/DDBJ databases">
        <authorList>
            <person name="Kallberg Y."/>
            <person name="Tangrot J."/>
            <person name="Rosling A."/>
        </authorList>
    </citation>
    <scope>NUCLEOTIDE SEQUENCE</scope>
    <source>
        <strain evidence="1">FL966</strain>
    </source>
</reference>
<sequence>IIDNESTWMLVNLVDVLHMVFKLQNCNLIQTYIMDTICMDPNVLFVLEDFPTVDKDILVRIIKRDDLNTQEINIWNHLVKWGTVHLATSLGRNPAEFDITKWNDNDFMSFKNFLDPFLPYIRFYEISSEEFYYYIRPYKK</sequence>
<protein>
    <submittedName>
        <fullName evidence="1">4774_t:CDS:1</fullName>
    </submittedName>
</protein>
<organism evidence="1 2">
    <name type="scientific">Cetraspora pellucida</name>
    <dbReference type="NCBI Taxonomy" id="1433469"/>
    <lineage>
        <taxon>Eukaryota</taxon>
        <taxon>Fungi</taxon>
        <taxon>Fungi incertae sedis</taxon>
        <taxon>Mucoromycota</taxon>
        <taxon>Glomeromycotina</taxon>
        <taxon>Glomeromycetes</taxon>
        <taxon>Diversisporales</taxon>
        <taxon>Gigasporaceae</taxon>
        <taxon>Cetraspora</taxon>
    </lineage>
</organism>
<dbReference type="EMBL" id="CAJVQA010086315">
    <property type="protein sequence ID" value="CAG8839135.1"/>
    <property type="molecule type" value="Genomic_DNA"/>
</dbReference>
<comment type="caution">
    <text evidence="1">The sequence shown here is derived from an EMBL/GenBank/DDBJ whole genome shotgun (WGS) entry which is preliminary data.</text>
</comment>
<dbReference type="Gene3D" id="1.25.40.420">
    <property type="match status" value="1"/>
</dbReference>